<organism evidence="2 3">
    <name type="scientific">Acinetobacter kookii</name>
    <dbReference type="NCBI Taxonomy" id="1226327"/>
    <lineage>
        <taxon>Bacteria</taxon>
        <taxon>Pseudomonadati</taxon>
        <taxon>Pseudomonadota</taxon>
        <taxon>Gammaproteobacteria</taxon>
        <taxon>Moraxellales</taxon>
        <taxon>Moraxellaceae</taxon>
        <taxon>Acinetobacter</taxon>
    </lineage>
</organism>
<dbReference type="Proteomes" id="UP000243468">
    <property type="component" value="Unassembled WGS sequence"/>
</dbReference>
<evidence type="ECO:0000313" key="3">
    <source>
        <dbReference type="Proteomes" id="UP000243468"/>
    </source>
</evidence>
<name>A0A1G6NT25_9GAMM</name>
<dbReference type="RefSeq" id="WP_092820484.1">
    <property type="nucleotide sequence ID" value="NZ_BAABKJ010000013.1"/>
</dbReference>
<keyword evidence="3" id="KW-1185">Reference proteome</keyword>
<evidence type="ECO:0000313" key="2">
    <source>
        <dbReference type="EMBL" id="SDC70878.1"/>
    </source>
</evidence>
<dbReference type="EMBL" id="FMYO01000011">
    <property type="protein sequence ID" value="SDC70878.1"/>
    <property type="molecule type" value="Genomic_DNA"/>
</dbReference>
<accession>A0A1G6NT25</accession>
<reference evidence="3" key="1">
    <citation type="submission" date="2016-09" db="EMBL/GenBank/DDBJ databases">
        <authorList>
            <person name="Varghese N."/>
            <person name="Submissions S."/>
        </authorList>
    </citation>
    <scope>NUCLEOTIDE SEQUENCE [LARGE SCALE GENOMIC DNA]</scope>
    <source>
        <strain evidence="3">ANC 4667</strain>
    </source>
</reference>
<evidence type="ECO:0000259" key="1">
    <source>
        <dbReference type="Pfam" id="PF24718"/>
    </source>
</evidence>
<proteinExistence type="predicted"/>
<gene>
    <name evidence="2" type="ORF">SAMN05421732_11145</name>
</gene>
<feature type="domain" description="HTH-like" evidence="1">
    <location>
        <begin position="1"/>
        <end position="70"/>
    </location>
</feature>
<dbReference type="AlphaFoldDB" id="A0A1G6NT25"/>
<dbReference type="OrthoDB" id="8410710at2"/>
<dbReference type="Pfam" id="PF24718">
    <property type="entry name" value="HTH_73"/>
    <property type="match status" value="1"/>
</dbReference>
<protein>
    <recommendedName>
        <fullName evidence="1">HTH-like domain-containing protein</fullName>
    </recommendedName>
</protein>
<sequence length="78" mass="8765">MNNQIFDAIRVALANADESSWTQELHIQVIKYADSLVNVTGKEFCDAVQIKDSYFAEFNKMKKIATRLVAAGLDVSRL</sequence>
<dbReference type="InterPro" id="IPR056975">
    <property type="entry name" value="HTH_73"/>
</dbReference>